<dbReference type="RefSeq" id="WP_345512141.1">
    <property type="nucleotide sequence ID" value="NZ_BAAAXD010000014.1"/>
</dbReference>
<organism evidence="2 3">
    <name type="scientific">Streptomyces yanii</name>
    <dbReference type="NCBI Taxonomy" id="78510"/>
    <lineage>
        <taxon>Bacteria</taxon>
        <taxon>Bacillati</taxon>
        <taxon>Actinomycetota</taxon>
        <taxon>Actinomycetes</taxon>
        <taxon>Kitasatosporales</taxon>
        <taxon>Streptomycetaceae</taxon>
        <taxon>Streptomyces</taxon>
    </lineage>
</organism>
<evidence type="ECO:0000313" key="2">
    <source>
        <dbReference type="EMBL" id="MFB9573186.1"/>
    </source>
</evidence>
<protein>
    <submittedName>
        <fullName evidence="2">Uncharacterized protein</fullName>
    </submittedName>
</protein>
<dbReference type="Proteomes" id="UP001589710">
    <property type="component" value="Unassembled WGS sequence"/>
</dbReference>
<accession>A0ABV5R755</accession>
<sequence length="171" mass="18356">MTNAHMVSEAAEAFQDATEALAGVLPNGFHVRGAGGTLLAVTGPVIPALNVIMSVATAPDKAEIGLLCEKAQPHLQQLPWSIRLRGEADEALARSPSARGLTTRTQQPFMYRDPARVPAARSRPGGHRGGPEGRAGRRRPYGLYLHSSDEAVPLFEQVGFRTEESWTSFTA</sequence>
<feature type="region of interest" description="Disordered" evidence="1">
    <location>
        <begin position="115"/>
        <end position="139"/>
    </location>
</feature>
<gene>
    <name evidence="2" type="ORF">ACFFTL_12875</name>
</gene>
<evidence type="ECO:0000313" key="3">
    <source>
        <dbReference type="Proteomes" id="UP001589710"/>
    </source>
</evidence>
<keyword evidence="3" id="KW-1185">Reference proteome</keyword>
<name>A0ABV5R755_9ACTN</name>
<dbReference type="EMBL" id="JBHMCG010000056">
    <property type="protein sequence ID" value="MFB9573186.1"/>
    <property type="molecule type" value="Genomic_DNA"/>
</dbReference>
<reference evidence="2 3" key="1">
    <citation type="submission" date="2024-09" db="EMBL/GenBank/DDBJ databases">
        <authorList>
            <person name="Sun Q."/>
            <person name="Mori K."/>
        </authorList>
    </citation>
    <scope>NUCLEOTIDE SEQUENCE [LARGE SCALE GENOMIC DNA]</scope>
    <source>
        <strain evidence="2 3">JCM 3331</strain>
    </source>
</reference>
<evidence type="ECO:0000256" key="1">
    <source>
        <dbReference type="SAM" id="MobiDB-lite"/>
    </source>
</evidence>
<proteinExistence type="predicted"/>
<comment type="caution">
    <text evidence="2">The sequence shown here is derived from an EMBL/GenBank/DDBJ whole genome shotgun (WGS) entry which is preliminary data.</text>
</comment>